<proteinExistence type="predicted"/>
<evidence type="ECO:0000313" key="4">
    <source>
        <dbReference type="Proteomes" id="UP000186736"/>
    </source>
</evidence>
<reference evidence="3 4" key="1">
    <citation type="submission" date="2016-10" db="EMBL/GenBank/DDBJ databases">
        <title>Genome Sequence of Pseudomonas putida GM4FR.</title>
        <authorList>
            <person name="Poehlein A."/>
            <person name="Wemheuer F."/>
            <person name="Hollensteiner J."/>
            <person name="Wemheuer B."/>
        </authorList>
    </citation>
    <scope>NUCLEOTIDE SEQUENCE [LARGE SCALE GENOMIC DNA]</scope>
    <source>
        <strain evidence="3 4">GM4FR</strain>
    </source>
</reference>
<dbReference type="RefSeq" id="WP_075804682.1">
    <property type="nucleotide sequence ID" value="NZ_MKZO01000036.1"/>
</dbReference>
<organism evidence="3 4">
    <name type="scientific">Pseudomonas putida</name>
    <name type="common">Arthrobacter siderocapsulatus</name>
    <dbReference type="NCBI Taxonomy" id="303"/>
    <lineage>
        <taxon>Bacteria</taxon>
        <taxon>Pseudomonadati</taxon>
        <taxon>Pseudomonadota</taxon>
        <taxon>Gammaproteobacteria</taxon>
        <taxon>Pseudomonadales</taxon>
        <taxon>Pseudomonadaceae</taxon>
        <taxon>Pseudomonas</taxon>
    </lineage>
</organism>
<keyword evidence="1" id="KW-0472">Membrane</keyword>
<gene>
    <name evidence="3" type="ORF">PSEMO_39120</name>
</gene>
<dbReference type="EMBL" id="MKZO01000036">
    <property type="protein sequence ID" value="OLS60935.1"/>
    <property type="molecule type" value="Genomic_DNA"/>
</dbReference>
<dbReference type="InterPro" id="IPR046673">
    <property type="entry name" value="ToxA_N"/>
</dbReference>
<dbReference type="OrthoDB" id="6992712at2"/>
<feature type="domain" description="Dermonecrotic toxin N-terminal" evidence="2">
    <location>
        <begin position="579"/>
        <end position="798"/>
    </location>
</feature>
<evidence type="ECO:0000313" key="3">
    <source>
        <dbReference type="EMBL" id="OLS60935.1"/>
    </source>
</evidence>
<keyword evidence="1" id="KW-1133">Transmembrane helix</keyword>
<accession>A0A1Q9R0P6</accession>
<feature type="transmembrane region" description="Helical" evidence="1">
    <location>
        <begin position="930"/>
        <end position="949"/>
    </location>
</feature>
<feature type="domain" description="Dermonecrotic toxin N-terminal" evidence="2">
    <location>
        <begin position="252"/>
        <end position="481"/>
    </location>
</feature>
<feature type="transmembrane region" description="Helical" evidence="1">
    <location>
        <begin position="884"/>
        <end position="909"/>
    </location>
</feature>
<name>A0A1Q9R0P6_PSEPU</name>
<dbReference type="Pfam" id="PF20178">
    <property type="entry name" value="ToxA_N"/>
    <property type="match status" value="2"/>
</dbReference>
<protein>
    <recommendedName>
        <fullName evidence="2">Dermonecrotic toxin N-terminal domain-containing protein</fullName>
    </recommendedName>
</protein>
<dbReference type="Proteomes" id="UP000186736">
    <property type="component" value="Unassembled WGS sequence"/>
</dbReference>
<comment type="caution">
    <text evidence="3">The sequence shown here is derived from an EMBL/GenBank/DDBJ whole genome shotgun (WGS) entry which is preliminary data.</text>
</comment>
<evidence type="ECO:0000259" key="2">
    <source>
        <dbReference type="Pfam" id="PF20178"/>
    </source>
</evidence>
<dbReference type="SUPFAM" id="SSF64438">
    <property type="entry name" value="CNF1/YfiH-like putative cysteine hydrolases"/>
    <property type="match status" value="1"/>
</dbReference>
<dbReference type="InterPro" id="IPR011324">
    <property type="entry name" value="Cytotoxic_necrot_fac-like_cat"/>
</dbReference>
<evidence type="ECO:0000256" key="1">
    <source>
        <dbReference type="SAM" id="Phobius"/>
    </source>
</evidence>
<keyword evidence="1" id="KW-0812">Transmembrane</keyword>
<sequence>MSTKLEDGAARLSLLQLTRWELWIDGFFEQQPFFEVFARERLMVHLRTYYPEGDIAPGFRRALLLALLQRLIDGQLADFDADLHGPLRWLMEDAPEDGEEGWSERQQTLMQIIEGAAAGVLDDYCQALRRQWVQRPAGLDERSALGERFLERLEEHCSALKALFCAETLKRFDGESLQHYIQDMDKRWRTLFEGTGSLPEAERQQIDALVRVALGDWFGALSGEELEVLRHFQRQHGLLREQLALLLYGVDSLEAHARLAIIDHCRLTLGLDIDPDELQVRTRVEHPRYPVERTLRLAELVAEGPFAPGRDKARTLLRDPGALNQVLPPGFLDALLFTVDPRAGYHQALAERYASPEVFAALLDLNDMRLQQSAFIARCKGHMGADSYARVLRVRAGNGVGRDAPGDKVTGVSQFPDEPLAQLLLFYHEDDAHQLSGLVMYAPGKPDGQEWIELASLRALAVELGQWLADEAGTRYLLERINVRGQRKAQQFYTSVRERADAWDLSRDHRGPRHGYAECSRYLVELGRDNHLEQVAWYEAPHWFAELPLDKRRVIAGLNEDLRLLNQAMQQQVDEQESLLAFSRRTVKAAIANYLRDCGVTGEVDPQTILFDFFPGLNASGKLTRTLLDLAIYGYDDNWGLDNPRMPVRSSVGQDLGRVRAAELLSYVRSAYIGSAYADSIRGRFLDPTDPLYAKRRALHFALAQTTLLRDVLATHGKQMIDDDERDWLLEVVGQLAEVRQPQGESADNIAGDGLFRFTLNGRKSTGLYVFRRIVGGVAQDWLYTPQAPDGLTLRKYQGFVGAGRGALHDWYLQHVRFVDRPQVSEWLLHLAKGERTRDTLREGNRIGDFMAEYDAFLESHVSDIEAVTRSRHEVIVEQVTKGLLYAAFPLSLAFPPLGFALDAVFIAIGSAKAIASHIADDDSAALNHWVGVAIALWGIALPGAWGALTHASRAGLRKASEASRWTQLTDQARPGIRQGERAAVSVMDEQRALRKVPDNLRSMERGGVWRGVYSRLGDDGREAFYVNDRGRYFQVLHDRGLNTLRLLDPRYPRAHYRVPIRLGPGNRWQFNEQVGLRGGAPSQYLGRVWDVADAFPARTSPLPQRGVLQGEGLIARFNPASSDNYLYSLNIESCVAVCLYNPATRGGALIHVDHNIGRLVEEALDTALHGIRRGGEEGRVSAVLVGGDWLSTAADIGGPLRSALARRGIQAQWDHWSYSSCLGNIYGVRFDLADGATRVFTSTRSSVQKVLDPILLEASLGGNSAIAVRARRFMQRFRQEPLVQRGDGQVTTLDGRPATVQQIAAQSLQLTTL</sequence>